<organism evidence="3 4">
    <name type="scientific">Rhodocytophaga rosea</name>
    <dbReference type="NCBI Taxonomy" id="2704465"/>
    <lineage>
        <taxon>Bacteria</taxon>
        <taxon>Pseudomonadati</taxon>
        <taxon>Bacteroidota</taxon>
        <taxon>Cytophagia</taxon>
        <taxon>Cytophagales</taxon>
        <taxon>Rhodocytophagaceae</taxon>
        <taxon>Rhodocytophaga</taxon>
    </lineage>
</organism>
<dbReference type="PANTHER" id="PTHR46268:SF22">
    <property type="entry name" value="SENSOR PROTEIN KDPD-RELATED"/>
    <property type="match status" value="1"/>
</dbReference>
<accession>A0A6C0GQG2</accession>
<feature type="domain" description="UspA" evidence="2">
    <location>
        <begin position="1"/>
        <end position="137"/>
    </location>
</feature>
<evidence type="ECO:0000259" key="2">
    <source>
        <dbReference type="Pfam" id="PF00582"/>
    </source>
</evidence>
<dbReference type="CDD" id="cd00293">
    <property type="entry name" value="USP-like"/>
    <property type="match status" value="1"/>
</dbReference>
<dbReference type="Pfam" id="PF00582">
    <property type="entry name" value="Usp"/>
    <property type="match status" value="1"/>
</dbReference>
<dbReference type="EMBL" id="CP048222">
    <property type="protein sequence ID" value="QHT70301.1"/>
    <property type="molecule type" value="Genomic_DNA"/>
</dbReference>
<comment type="similarity">
    <text evidence="1">Belongs to the universal stress protein A family.</text>
</comment>
<dbReference type="InterPro" id="IPR006016">
    <property type="entry name" value="UspA"/>
</dbReference>
<keyword evidence="4" id="KW-1185">Reference proteome</keyword>
<name>A0A6C0GQG2_9BACT</name>
<protein>
    <submittedName>
        <fullName evidence="3">Universal stress protein</fullName>
    </submittedName>
</protein>
<evidence type="ECO:0000313" key="4">
    <source>
        <dbReference type="Proteomes" id="UP000480178"/>
    </source>
</evidence>
<dbReference type="Gene3D" id="3.40.50.12370">
    <property type="match status" value="1"/>
</dbReference>
<dbReference type="KEGG" id="rhoz:GXP67_28445"/>
<dbReference type="PANTHER" id="PTHR46268">
    <property type="entry name" value="STRESS RESPONSE PROTEIN NHAX"/>
    <property type="match status" value="1"/>
</dbReference>
<gene>
    <name evidence="3" type="ORF">GXP67_28445</name>
</gene>
<dbReference type="InterPro" id="IPR006015">
    <property type="entry name" value="Universal_stress_UspA"/>
</dbReference>
<sequence length="265" mass="29104">MKTILFPTDFSKNAANALNYAVEIAGLLSARIVVLYTIRSLADRDTFITKDTFSTPEGAEKALIKLQTDISAKVTCEYIIKKGAITDEIVATTKQQQIDLVIMGTKGAGDVPDSLAMLNSTTANLVSESVCPVLAVPAGYRYQPIRRVVLVVDMDEVEETVLRPFIELVTVLKAEVILLTIVSEKEKVPAQSSKLTQLLESFPFTTHTLTDPDVVEGIQAFIRTHQADLLTVVDRKKNFLQSLFADNISQKLALHTKIPLLTLGE</sequence>
<evidence type="ECO:0000256" key="1">
    <source>
        <dbReference type="ARBA" id="ARBA00008791"/>
    </source>
</evidence>
<dbReference type="Proteomes" id="UP000480178">
    <property type="component" value="Chromosome"/>
</dbReference>
<dbReference type="AlphaFoldDB" id="A0A6C0GQG2"/>
<dbReference type="SUPFAM" id="SSF52402">
    <property type="entry name" value="Adenine nucleotide alpha hydrolases-like"/>
    <property type="match status" value="2"/>
</dbReference>
<proteinExistence type="inferred from homology"/>
<dbReference type="PRINTS" id="PR01438">
    <property type="entry name" value="UNVRSLSTRESS"/>
</dbReference>
<reference evidence="3 4" key="1">
    <citation type="submission" date="2020-01" db="EMBL/GenBank/DDBJ databases">
        <authorList>
            <person name="Kim M.K."/>
        </authorList>
    </citation>
    <scope>NUCLEOTIDE SEQUENCE [LARGE SCALE GENOMIC DNA]</scope>
    <source>
        <strain evidence="3 4">172606-1</strain>
    </source>
</reference>
<evidence type="ECO:0000313" key="3">
    <source>
        <dbReference type="EMBL" id="QHT70301.1"/>
    </source>
</evidence>
<dbReference type="RefSeq" id="WP_162446281.1">
    <property type="nucleotide sequence ID" value="NZ_CP048222.1"/>
</dbReference>